<sequence length="494" mass="56333">MMWDRETWSSTFSSLIMMVCFSSCQRLIPEVLYYVARRFKRLINYFYQTMEIRFHEYPDGVSFIRNNAYADIEAYLGSKCRAQASLLKAELLNTTRSIVYTVDAGERIGDSLNGVKVRWESLTVAPQAKSQYAPPVNRFYSITFPVKHKNFVTDHYLKHVVEEGKAIRSKNRQRRLYSNIPSKNWWNYTSNLWSHVVFDHPATFETVAIDPKTKEEIMAELVRFTGGKDYYAKTGKAWKRGYLLYGPPGTGKSSLIAAIANFMGYDVYDIELTAVNDNTELRALLSNISSKSVVVIEDIDCSLNLTGQRSKKAKKDEDEDDDSESDEDTTVKAGEDKKSKVTLSGLLNFIDGLWSSTGGERIIIFTTNHKDKLDPALIRRGRMDRHIELSYCKFEAFKILTKNYLDIDSHDLFGRIGQLLEEVNMTPADVVEHLMPKSPAGDAQTSLESLIQALEIAKEAQKKKEEKKQGTKAAIPEQKKQLKKRSPTSKRTNL</sequence>
<dbReference type="Pfam" id="PF14363">
    <property type="entry name" value="AAA_assoc"/>
    <property type="match status" value="1"/>
</dbReference>
<feature type="region of interest" description="Disordered" evidence="7">
    <location>
        <begin position="459"/>
        <end position="494"/>
    </location>
</feature>
<keyword evidence="6" id="KW-0547">Nucleotide-binding</keyword>
<dbReference type="SMART" id="SM00382">
    <property type="entry name" value="AAA"/>
    <property type="match status" value="1"/>
</dbReference>
<evidence type="ECO:0000256" key="1">
    <source>
        <dbReference type="ARBA" id="ARBA00001946"/>
    </source>
</evidence>
<evidence type="ECO:0000256" key="7">
    <source>
        <dbReference type="SAM" id="MobiDB-lite"/>
    </source>
</evidence>
<accession>A0A9Q0JCL0</accession>
<evidence type="ECO:0000256" key="3">
    <source>
        <dbReference type="ARBA" id="ARBA00022801"/>
    </source>
</evidence>
<name>A0A9Q0JCL0_9ROSI</name>
<dbReference type="Gene3D" id="3.40.50.300">
    <property type="entry name" value="P-loop containing nucleotide triphosphate hydrolases"/>
    <property type="match status" value="1"/>
</dbReference>
<evidence type="ECO:0000313" key="10">
    <source>
        <dbReference type="Proteomes" id="UP001141552"/>
    </source>
</evidence>
<comment type="cofactor">
    <cofactor evidence="1">
        <name>Mg(2+)</name>
        <dbReference type="ChEBI" id="CHEBI:18420"/>
    </cofactor>
</comment>
<keyword evidence="4" id="KW-0460">Magnesium</keyword>
<organism evidence="9 10">
    <name type="scientific">Turnera subulata</name>
    <dbReference type="NCBI Taxonomy" id="218843"/>
    <lineage>
        <taxon>Eukaryota</taxon>
        <taxon>Viridiplantae</taxon>
        <taxon>Streptophyta</taxon>
        <taxon>Embryophyta</taxon>
        <taxon>Tracheophyta</taxon>
        <taxon>Spermatophyta</taxon>
        <taxon>Magnoliopsida</taxon>
        <taxon>eudicotyledons</taxon>
        <taxon>Gunneridae</taxon>
        <taxon>Pentapetalae</taxon>
        <taxon>rosids</taxon>
        <taxon>fabids</taxon>
        <taxon>Malpighiales</taxon>
        <taxon>Passifloraceae</taxon>
        <taxon>Turnera</taxon>
    </lineage>
</organism>
<dbReference type="SUPFAM" id="SSF52540">
    <property type="entry name" value="P-loop containing nucleoside triphosphate hydrolases"/>
    <property type="match status" value="1"/>
</dbReference>
<dbReference type="GO" id="GO:0005524">
    <property type="term" value="F:ATP binding"/>
    <property type="evidence" value="ECO:0007669"/>
    <property type="project" value="UniProtKB-KW"/>
</dbReference>
<evidence type="ECO:0000256" key="4">
    <source>
        <dbReference type="ARBA" id="ARBA00022842"/>
    </source>
</evidence>
<evidence type="ECO:0000313" key="9">
    <source>
        <dbReference type="EMBL" id="KAJ4836267.1"/>
    </source>
</evidence>
<protein>
    <recommendedName>
        <fullName evidence="8">AAA+ ATPase domain-containing protein</fullName>
    </recommendedName>
</protein>
<dbReference type="Gene3D" id="6.10.280.40">
    <property type="match status" value="1"/>
</dbReference>
<dbReference type="InterPro" id="IPR003593">
    <property type="entry name" value="AAA+_ATPase"/>
</dbReference>
<comment type="catalytic activity">
    <reaction evidence="5">
        <text>ATP + H2O = ADP + phosphate + H(+)</text>
        <dbReference type="Rhea" id="RHEA:13065"/>
        <dbReference type="ChEBI" id="CHEBI:15377"/>
        <dbReference type="ChEBI" id="CHEBI:15378"/>
        <dbReference type="ChEBI" id="CHEBI:30616"/>
        <dbReference type="ChEBI" id="CHEBI:43474"/>
        <dbReference type="ChEBI" id="CHEBI:456216"/>
    </reaction>
</comment>
<comment type="similarity">
    <text evidence="2">Belongs to the AAA ATPase family. BCS1 subfamily.</text>
</comment>
<dbReference type="EMBL" id="JAKUCV010004175">
    <property type="protein sequence ID" value="KAJ4836267.1"/>
    <property type="molecule type" value="Genomic_DNA"/>
</dbReference>
<evidence type="ECO:0000259" key="8">
    <source>
        <dbReference type="SMART" id="SM00382"/>
    </source>
</evidence>
<keyword evidence="10" id="KW-1185">Reference proteome</keyword>
<feature type="region of interest" description="Disordered" evidence="7">
    <location>
        <begin position="310"/>
        <end position="333"/>
    </location>
</feature>
<dbReference type="Pfam" id="PF00004">
    <property type="entry name" value="AAA"/>
    <property type="match status" value="1"/>
</dbReference>
<dbReference type="Proteomes" id="UP001141552">
    <property type="component" value="Unassembled WGS sequence"/>
</dbReference>
<evidence type="ECO:0000256" key="5">
    <source>
        <dbReference type="ARBA" id="ARBA00049360"/>
    </source>
</evidence>
<feature type="compositionally biased region" description="Basic residues" evidence="7">
    <location>
        <begin position="481"/>
        <end position="494"/>
    </location>
</feature>
<gene>
    <name evidence="9" type="ORF">Tsubulata_033012</name>
</gene>
<dbReference type="InterPro" id="IPR003959">
    <property type="entry name" value="ATPase_AAA_core"/>
</dbReference>
<feature type="compositionally biased region" description="Acidic residues" evidence="7">
    <location>
        <begin position="317"/>
        <end position="328"/>
    </location>
</feature>
<evidence type="ECO:0000256" key="6">
    <source>
        <dbReference type="RuleBase" id="RU003651"/>
    </source>
</evidence>
<dbReference type="InterPro" id="IPR027417">
    <property type="entry name" value="P-loop_NTPase"/>
</dbReference>
<dbReference type="AlphaFoldDB" id="A0A9Q0JCL0"/>
<reference evidence="9" key="2">
    <citation type="journal article" date="2023" name="Plants (Basel)">
        <title>Annotation of the Turnera subulata (Passifloraceae) Draft Genome Reveals the S-Locus Evolved after the Divergence of Turneroideae from Passifloroideae in a Stepwise Manner.</title>
        <authorList>
            <person name="Henning P.M."/>
            <person name="Roalson E.H."/>
            <person name="Mir W."/>
            <person name="McCubbin A.G."/>
            <person name="Shore J.S."/>
        </authorList>
    </citation>
    <scope>NUCLEOTIDE SEQUENCE</scope>
    <source>
        <strain evidence="9">F60SS</strain>
    </source>
</reference>
<feature type="domain" description="AAA+ ATPase" evidence="8">
    <location>
        <begin position="238"/>
        <end position="393"/>
    </location>
</feature>
<proteinExistence type="inferred from homology"/>
<dbReference type="Pfam" id="PF25568">
    <property type="entry name" value="AAA_lid_At3g28540"/>
    <property type="match status" value="1"/>
</dbReference>
<keyword evidence="6" id="KW-0067">ATP-binding</keyword>
<dbReference type="InterPro" id="IPR050747">
    <property type="entry name" value="Mitochondrial_chaperone_BCS1"/>
</dbReference>
<dbReference type="PANTHER" id="PTHR23070">
    <property type="entry name" value="BCS1 AAA-TYPE ATPASE"/>
    <property type="match status" value="1"/>
</dbReference>
<keyword evidence="3" id="KW-0378">Hydrolase</keyword>
<dbReference type="PROSITE" id="PS00674">
    <property type="entry name" value="AAA"/>
    <property type="match status" value="1"/>
</dbReference>
<dbReference type="InterPro" id="IPR025753">
    <property type="entry name" value="AAA_N_dom"/>
</dbReference>
<evidence type="ECO:0000256" key="2">
    <source>
        <dbReference type="ARBA" id="ARBA00007448"/>
    </source>
</evidence>
<dbReference type="InterPro" id="IPR058017">
    <property type="entry name" value="At3g28540-like_C"/>
</dbReference>
<reference evidence="9" key="1">
    <citation type="submission" date="2022-02" db="EMBL/GenBank/DDBJ databases">
        <authorList>
            <person name="Henning P.M."/>
            <person name="McCubbin A.G."/>
            <person name="Shore J.S."/>
        </authorList>
    </citation>
    <scope>NUCLEOTIDE SEQUENCE</scope>
    <source>
        <strain evidence="9">F60SS</strain>
        <tissue evidence="9">Leaves</tissue>
    </source>
</reference>
<dbReference type="CDD" id="cd19510">
    <property type="entry name" value="RecA-like_BCS1"/>
    <property type="match status" value="1"/>
</dbReference>
<dbReference type="InterPro" id="IPR003960">
    <property type="entry name" value="ATPase_AAA_CS"/>
</dbReference>
<feature type="compositionally biased region" description="Basic and acidic residues" evidence="7">
    <location>
        <begin position="459"/>
        <end position="469"/>
    </location>
</feature>
<dbReference type="OrthoDB" id="10251412at2759"/>
<dbReference type="GO" id="GO:0016887">
    <property type="term" value="F:ATP hydrolysis activity"/>
    <property type="evidence" value="ECO:0007669"/>
    <property type="project" value="InterPro"/>
</dbReference>
<comment type="caution">
    <text evidence="9">The sequence shown here is derived from an EMBL/GenBank/DDBJ whole genome shotgun (WGS) entry which is preliminary data.</text>
</comment>
<dbReference type="GO" id="GO:0006950">
    <property type="term" value="P:response to stress"/>
    <property type="evidence" value="ECO:0007669"/>
    <property type="project" value="UniProtKB-ARBA"/>
</dbReference>